<dbReference type="EMBL" id="JAVDQX010000004">
    <property type="protein sequence ID" value="MDR6460485.1"/>
    <property type="molecule type" value="Genomic_DNA"/>
</dbReference>
<gene>
    <name evidence="1" type="ORF">J2786_003619</name>
</gene>
<organism evidence="1 2">
    <name type="scientific">Chryseobacterium vietnamense</name>
    <dbReference type="NCBI Taxonomy" id="866785"/>
    <lineage>
        <taxon>Bacteria</taxon>
        <taxon>Pseudomonadati</taxon>
        <taxon>Bacteroidota</taxon>
        <taxon>Flavobacteriia</taxon>
        <taxon>Flavobacteriales</taxon>
        <taxon>Weeksellaceae</taxon>
        <taxon>Chryseobacterium group</taxon>
        <taxon>Chryseobacterium</taxon>
    </lineage>
</organism>
<name>A0ACC6JCB0_9FLAO</name>
<evidence type="ECO:0000313" key="1">
    <source>
        <dbReference type="EMBL" id="MDR6460485.1"/>
    </source>
</evidence>
<reference evidence="1" key="1">
    <citation type="submission" date="2023-07" db="EMBL/GenBank/DDBJ databases">
        <title>Sorghum-associated microbial communities from plants grown in Nebraska, USA.</title>
        <authorList>
            <person name="Schachtman D."/>
        </authorList>
    </citation>
    <scope>NUCLEOTIDE SEQUENCE</scope>
    <source>
        <strain evidence="1">DS2329</strain>
    </source>
</reference>
<dbReference type="Proteomes" id="UP001184833">
    <property type="component" value="Unassembled WGS sequence"/>
</dbReference>
<accession>A0ACC6JCB0</accession>
<proteinExistence type="predicted"/>
<comment type="caution">
    <text evidence="1">The sequence shown here is derived from an EMBL/GenBank/DDBJ whole genome shotgun (WGS) entry which is preliminary data.</text>
</comment>
<keyword evidence="2" id="KW-1185">Reference proteome</keyword>
<sequence length="403" mass="46336">MKLRKTYSQQAHMGLPTIRMTDYLDGFQYSYEDDGGICITCKTESAYEAQAYSTFKPVLPPLAAWKLDFVSTPEGFYSFAENRYIYQYKDHLGNVRVSFGKNNAGVVQTMDVNNYYPFGLNHIGGSNYSNFGSYYNYKFGGKEMQETGWHDFGARMYMSDLGRWGVIDPLAEKMTRYSPYNYAFNNPVLFTDPDGRSPAHVDPSEIYKKGNQQQIKAFEFFAKSKEGQAVISKFAEKDQVIAGIKYKESGEFHKKGMDLTFDNNISKTSASQGASGETTVENKNGRTNFTVSVENNNTPDRMANQIETFAHETFIHAFPEAKDFADDRKFNQSSGYDNRLINFLKKPGNEKYQSIRYYDHYQEKQNHTARTQYISPILQQYYKSVKQNVTKETIDKSIDGFRY</sequence>
<evidence type="ECO:0000313" key="2">
    <source>
        <dbReference type="Proteomes" id="UP001184833"/>
    </source>
</evidence>
<protein>
    <submittedName>
        <fullName evidence="1">RHS repeat-associated protein</fullName>
    </submittedName>
</protein>